<dbReference type="Pfam" id="PF00098">
    <property type="entry name" value="zf-CCHC"/>
    <property type="match status" value="1"/>
</dbReference>
<proteinExistence type="predicted"/>
<dbReference type="PANTHER" id="PTHR42648">
    <property type="entry name" value="TRANSPOSASE, PUTATIVE-RELATED"/>
    <property type="match status" value="1"/>
</dbReference>
<dbReference type="InterPro" id="IPR025724">
    <property type="entry name" value="GAG-pre-integrase_dom"/>
</dbReference>
<keyword evidence="4" id="KW-0378">Hydrolase</keyword>
<sequence length="1818" mass="197905">MYADVPVCVRTEEGLSGCFQSVLGVKQGCPLSPLLFGIFLDDFEGHIQQLGDAAALPQLAGRTVPPLLFADDMFLLSSSASGLQAQLHALQDYCNAKKLTVNAKKTQVMIMRPGGGSGNGKLAAGESFAYAGLPLEVASSTKYLGLTFSQLSKQHGFASCADVLAKAGRQAMFAMRRRAWELGACLVEQQCMLFDVFVKPVLSYGCELWGVDVLLRPDCSSVERVHRWFCRRVQGLPKQVTAAISLAELGRQPLQSFWIQQLVRFWNRLQNSAADEDRVLGWAFMDNLELMREGGDLAAGSACWSRRWLHVLQSAPPASGTLEWLTKLDEAAVIERAAAAYLRKCLEPKTPAAMAHEVDKPIVERLDVDNYATWKTRMKYLLVSKGLWAAIEIDDVSREIDQKALAQIGLHVKEHHLSTVERYDTAKGAWTHLQQVYQAKSNARKLQLRQELTLLKMMPNEPLTKFFSRAQDLQTQLRAAGHPVADQDVAWAVLAGLPAAYSTVITVLSTTSENDMTLTDILPKLLHVEQKEQMTQRRDETALTARPSSGNGTGSSRNPGFSGSTGFNSTPRPNGSSHQKTCYYCGRPGHIQRDCRTKQRDDSQRRNQREQHQQQQNCRQQQRQHGAIALAAHTSPAAVSCGISSTSQPARWVLDTGASRHMTPDGSALMNKRPAPDITITFGNGGTGKAAAVGDVLLHAPEASFLLRDVLHIPEATENLISVRHATNNGLDFKFTSTACEIWRNAAKLASTSCNGDSIYYLDGWITPEQQQQSAHSAMKTPPLLAHTAKETPLLWHKRYAHLGFGGLSKLKSSNMVTGIHTTTTEFQAAGEGSLCEACVLGKQHRLPFTASGTSSSRPLQLLHTDVCGPLPITSSGGNNYFLTLLDDYSRLSIVIPLARKSDVAQTVIDTITLLENQTGNRVKSVRSDNGTEYLNHKLERFYCDKGIHMQTTNRYTPEQNGAAERLNRTLIEKGRELTPWELFYGSKPDVSHLRTFGARAYALTPKQLRNKLESVSQPGRFIGYPSGTKGYKILLDSGDTVISRDVIFSETDGNSSSSSNILPQPIIRPPHEVVSINDDAADSDSVGAAQLEEQEQPPLLAPPVPLVPPVPADNPPAQRPTRAAAQRPAHLWQDDAYRITGRANLASISEPTTVSEALSSEQAAEWQLAMDEEMAALAANGTWTLEQTPAGVNPIPVKWVFKIKRDSSGRVERYKARLVAKGFRQREGIDYDEVFAPVSKYATLRALLAKAAAADLHIHQLDIKTAFLNGELDEDVYIQQPPGYEQGSSQLACHLHKALYGLKQAPRAWHVTLKTELESQGFLPSSADAGLFISSAITATPSYLLTYVDDILIFASDLGELQRIKQQLMRAFDARDLGEAAYFLGMDIIRDRARRTIKLAQTRLTADLLAKHSMTAVRLASTPLSTAIKLTKDGDPLDRQHHGYPQLIGSLMYLSVCTRPDLSQAVGALARYMANPTAVHWQAAKGVLRYLSGTANYGISFGSASPGLAAYCDADYAGDIDTRRSTTAYVFILNGGAVSWSSRLQQTVAASTTEAEYMAAAAAIKESLWISKLLSDLHIDSGITTIQADSQSAIKLLKHPVFSMRSKHIDVIYHFARERVARKEVTFAYTKTDHMVADALTKPVPVTKFQFCRAAMGVTHRVPNDPSGINGRSLWSALQRLQFVGGGAASGGGGAVAVPNDPSGINGRSLWSALQRLQFVGGGAAVAVPNDPSGINGRSLWSALQRLQFVGGGAAVAVPNDPSGINGRSLWSALQRLQFVGGGAASGGGGAVAVRVFVWPFALIRQSTCCAGVAGAQ</sequence>
<feature type="compositionally biased region" description="Low complexity" evidence="6">
    <location>
        <begin position="613"/>
        <end position="625"/>
    </location>
</feature>
<dbReference type="PROSITE" id="PS50158">
    <property type="entry name" value="ZF_CCHC"/>
    <property type="match status" value="1"/>
</dbReference>
<evidence type="ECO:0000259" key="9">
    <source>
        <dbReference type="PROSITE" id="PS50994"/>
    </source>
</evidence>
<feature type="compositionally biased region" description="Basic and acidic residues" evidence="6">
    <location>
        <begin position="531"/>
        <end position="541"/>
    </location>
</feature>
<dbReference type="Pfam" id="PF25597">
    <property type="entry name" value="SH3_retrovirus"/>
    <property type="match status" value="1"/>
</dbReference>
<dbReference type="InterPro" id="IPR001878">
    <property type="entry name" value="Znf_CCHC"/>
</dbReference>
<dbReference type="SUPFAM" id="SSF57756">
    <property type="entry name" value="Retrovirus zinc finger-like domains"/>
    <property type="match status" value="1"/>
</dbReference>
<dbReference type="EMBL" id="SIDB01000010">
    <property type="protein sequence ID" value="KAI3427445.1"/>
    <property type="molecule type" value="Genomic_DNA"/>
</dbReference>
<dbReference type="InterPro" id="IPR000477">
    <property type="entry name" value="RT_dom"/>
</dbReference>
<dbReference type="Gene3D" id="3.30.420.10">
    <property type="entry name" value="Ribonuclease H-like superfamily/Ribonuclease H"/>
    <property type="match status" value="1"/>
</dbReference>
<reference evidence="10" key="1">
    <citation type="journal article" date="2019" name="Plant J.">
        <title>Chlorella vulgaris genome assembly and annotation reveals the molecular basis for metabolic acclimation to high light conditions.</title>
        <authorList>
            <person name="Cecchin M."/>
            <person name="Marcolungo L."/>
            <person name="Rossato M."/>
            <person name="Girolomoni L."/>
            <person name="Cosentino E."/>
            <person name="Cuine S."/>
            <person name="Li-Beisson Y."/>
            <person name="Delledonne M."/>
            <person name="Ballottari M."/>
        </authorList>
    </citation>
    <scope>NUCLEOTIDE SEQUENCE</scope>
    <source>
        <strain evidence="10">211/11P</strain>
    </source>
</reference>
<accession>A0A9D4YV27</accession>
<dbReference type="GO" id="GO:0006508">
    <property type="term" value="P:proteolysis"/>
    <property type="evidence" value="ECO:0007669"/>
    <property type="project" value="UniProtKB-KW"/>
</dbReference>
<feature type="region of interest" description="Disordered" evidence="6">
    <location>
        <begin position="594"/>
        <end position="626"/>
    </location>
</feature>
<evidence type="ECO:0000313" key="11">
    <source>
        <dbReference type="Proteomes" id="UP001055712"/>
    </source>
</evidence>
<dbReference type="OrthoDB" id="2940247at2759"/>
<feature type="domain" description="Integrase catalytic" evidence="9">
    <location>
        <begin position="855"/>
        <end position="1027"/>
    </location>
</feature>
<dbReference type="Gene3D" id="4.10.60.10">
    <property type="entry name" value="Zinc finger, CCHC-type"/>
    <property type="match status" value="1"/>
</dbReference>
<dbReference type="InterPro" id="IPR012337">
    <property type="entry name" value="RNaseH-like_sf"/>
</dbReference>
<feature type="region of interest" description="Disordered" evidence="6">
    <location>
        <begin position="531"/>
        <end position="581"/>
    </location>
</feature>
<dbReference type="Pfam" id="PF22936">
    <property type="entry name" value="Pol_BBD"/>
    <property type="match status" value="1"/>
</dbReference>
<dbReference type="InterPro" id="IPR057670">
    <property type="entry name" value="SH3_retrovirus"/>
</dbReference>
<evidence type="ECO:0000256" key="6">
    <source>
        <dbReference type="SAM" id="MobiDB-lite"/>
    </source>
</evidence>
<keyword evidence="1" id="KW-0645">Protease</keyword>
<dbReference type="Pfam" id="PF07727">
    <property type="entry name" value="RVT_2"/>
    <property type="match status" value="1"/>
</dbReference>
<evidence type="ECO:0000256" key="5">
    <source>
        <dbReference type="PROSITE-ProRule" id="PRU00047"/>
    </source>
</evidence>
<evidence type="ECO:0000259" key="8">
    <source>
        <dbReference type="PROSITE" id="PS50878"/>
    </source>
</evidence>
<comment type="caution">
    <text evidence="10">The sequence shown here is derived from an EMBL/GenBank/DDBJ whole genome shotgun (WGS) entry which is preliminary data.</text>
</comment>
<dbReference type="InterPro" id="IPR043502">
    <property type="entry name" value="DNA/RNA_pol_sf"/>
</dbReference>
<keyword evidence="5" id="KW-0862">Zinc</keyword>
<dbReference type="Pfam" id="PF00078">
    <property type="entry name" value="RVT_1"/>
    <property type="match status" value="1"/>
</dbReference>
<dbReference type="InterPro" id="IPR054722">
    <property type="entry name" value="PolX-like_BBD"/>
</dbReference>
<dbReference type="GO" id="GO:0004190">
    <property type="term" value="F:aspartic-type endopeptidase activity"/>
    <property type="evidence" value="ECO:0007669"/>
    <property type="project" value="UniProtKB-KW"/>
</dbReference>
<dbReference type="GO" id="GO:0008270">
    <property type="term" value="F:zinc ion binding"/>
    <property type="evidence" value="ECO:0007669"/>
    <property type="project" value="UniProtKB-KW"/>
</dbReference>
<name>A0A9D4YV27_CHLVU</name>
<feature type="domain" description="Reverse transcriptase" evidence="8">
    <location>
        <begin position="1"/>
        <end position="135"/>
    </location>
</feature>
<dbReference type="InterPro" id="IPR001584">
    <property type="entry name" value="Integrase_cat-core"/>
</dbReference>
<evidence type="ECO:0000256" key="2">
    <source>
        <dbReference type="ARBA" id="ARBA00022723"/>
    </source>
</evidence>
<evidence type="ECO:0008006" key="12">
    <source>
        <dbReference type="Google" id="ProtNLM"/>
    </source>
</evidence>
<dbReference type="InterPro" id="IPR036875">
    <property type="entry name" value="Znf_CCHC_sf"/>
</dbReference>
<dbReference type="SMART" id="SM00343">
    <property type="entry name" value="ZnF_C2HC"/>
    <property type="match status" value="1"/>
</dbReference>
<dbReference type="PROSITE" id="PS50994">
    <property type="entry name" value="INTEGRASE"/>
    <property type="match status" value="1"/>
</dbReference>
<dbReference type="InterPro" id="IPR039537">
    <property type="entry name" value="Retrotran_Ty1/copia-like"/>
</dbReference>
<evidence type="ECO:0000256" key="1">
    <source>
        <dbReference type="ARBA" id="ARBA00022670"/>
    </source>
</evidence>
<keyword evidence="3" id="KW-0064">Aspartyl protease</keyword>
<dbReference type="Pfam" id="PF14223">
    <property type="entry name" value="Retrotran_gag_2"/>
    <property type="match status" value="1"/>
</dbReference>
<dbReference type="PROSITE" id="PS50878">
    <property type="entry name" value="RT_POL"/>
    <property type="match status" value="1"/>
</dbReference>
<feature type="compositionally biased region" description="Polar residues" evidence="6">
    <location>
        <begin position="546"/>
        <end position="580"/>
    </location>
</feature>
<organism evidence="10 11">
    <name type="scientific">Chlorella vulgaris</name>
    <name type="common">Green alga</name>
    <dbReference type="NCBI Taxonomy" id="3077"/>
    <lineage>
        <taxon>Eukaryota</taxon>
        <taxon>Viridiplantae</taxon>
        <taxon>Chlorophyta</taxon>
        <taxon>core chlorophytes</taxon>
        <taxon>Trebouxiophyceae</taxon>
        <taxon>Chlorellales</taxon>
        <taxon>Chlorellaceae</taxon>
        <taxon>Chlorella clade</taxon>
        <taxon>Chlorella</taxon>
    </lineage>
</organism>
<dbReference type="SUPFAM" id="SSF56672">
    <property type="entry name" value="DNA/RNA polymerases"/>
    <property type="match status" value="1"/>
</dbReference>
<dbReference type="GO" id="GO:0003676">
    <property type="term" value="F:nucleic acid binding"/>
    <property type="evidence" value="ECO:0007669"/>
    <property type="project" value="InterPro"/>
</dbReference>
<dbReference type="PANTHER" id="PTHR42648:SF28">
    <property type="entry name" value="TRANSPOSON-ENCODED PROTEIN WITH RIBONUCLEASE H-LIKE AND RETROVIRUS ZINC FINGER-LIKE DOMAINS"/>
    <property type="match status" value="1"/>
</dbReference>
<keyword evidence="5" id="KW-0863">Zinc-finger</keyword>
<dbReference type="Proteomes" id="UP001055712">
    <property type="component" value="Unassembled WGS sequence"/>
</dbReference>
<protein>
    <recommendedName>
        <fullName evidence="12">Retrovirus-related Pol polyprotein from transposon TNT 1-94</fullName>
    </recommendedName>
</protein>
<dbReference type="SUPFAM" id="SSF53098">
    <property type="entry name" value="Ribonuclease H-like"/>
    <property type="match status" value="1"/>
</dbReference>
<dbReference type="Pfam" id="PF13976">
    <property type="entry name" value="gag_pre-integrs"/>
    <property type="match status" value="1"/>
</dbReference>
<dbReference type="Pfam" id="PF00665">
    <property type="entry name" value="rve"/>
    <property type="match status" value="1"/>
</dbReference>
<keyword evidence="2" id="KW-0479">Metal-binding</keyword>
<evidence type="ECO:0000313" key="10">
    <source>
        <dbReference type="EMBL" id="KAI3427445.1"/>
    </source>
</evidence>
<dbReference type="GO" id="GO:0015074">
    <property type="term" value="P:DNA integration"/>
    <property type="evidence" value="ECO:0007669"/>
    <property type="project" value="InterPro"/>
</dbReference>
<dbReference type="InterPro" id="IPR036397">
    <property type="entry name" value="RNaseH_sf"/>
</dbReference>
<evidence type="ECO:0000256" key="4">
    <source>
        <dbReference type="ARBA" id="ARBA00022801"/>
    </source>
</evidence>
<evidence type="ECO:0000259" key="7">
    <source>
        <dbReference type="PROSITE" id="PS50158"/>
    </source>
</evidence>
<keyword evidence="11" id="KW-1185">Reference proteome</keyword>
<feature type="domain" description="CCHC-type" evidence="7">
    <location>
        <begin position="582"/>
        <end position="596"/>
    </location>
</feature>
<reference evidence="10" key="2">
    <citation type="submission" date="2020-11" db="EMBL/GenBank/DDBJ databases">
        <authorList>
            <person name="Cecchin M."/>
            <person name="Marcolungo L."/>
            <person name="Rossato M."/>
            <person name="Girolomoni L."/>
            <person name="Cosentino E."/>
            <person name="Cuine S."/>
            <person name="Li-Beisson Y."/>
            <person name="Delledonne M."/>
            <person name="Ballottari M."/>
        </authorList>
    </citation>
    <scope>NUCLEOTIDE SEQUENCE</scope>
    <source>
        <strain evidence="10">211/11P</strain>
        <tissue evidence="10">Whole cell</tissue>
    </source>
</reference>
<dbReference type="CDD" id="cd09272">
    <property type="entry name" value="RNase_HI_RT_Ty1"/>
    <property type="match status" value="1"/>
</dbReference>
<feature type="compositionally biased region" description="Basic and acidic residues" evidence="6">
    <location>
        <begin position="594"/>
        <end position="612"/>
    </location>
</feature>
<evidence type="ECO:0000256" key="3">
    <source>
        <dbReference type="ARBA" id="ARBA00022750"/>
    </source>
</evidence>
<dbReference type="InterPro" id="IPR013103">
    <property type="entry name" value="RVT_2"/>
</dbReference>
<gene>
    <name evidence="10" type="ORF">D9Q98_010359</name>
</gene>